<sequence length="130" mass="14066">MTDEITSYSRGLSTFQLTRIIRAMTRQYPVPITAYLGDVVISNDCAVGVVVGQTVPGLIEKRTGAYLLTTTPIFKMMRAEGFWVVDTKAGNFVLTSFKRGAGRKSLRALMATADQPDASPTREPGTFAGA</sequence>
<gene>
    <name evidence="1" type="ORF">P0Y58_04990</name>
</gene>
<dbReference type="Proteomes" id="UP001216329">
    <property type="component" value="Chromosome"/>
</dbReference>
<organism evidence="1 2">
    <name type="scientific">Candidatus Pseudomonas phytovorans</name>
    <dbReference type="NCBI Taxonomy" id="3121377"/>
    <lineage>
        <taxon>Bacteria</taxon>
        <taxon>Pseudomonadati</taxon>
        <taxon>Pseudomonadota</taxon>
        <taxon>Gammaproteobacteria</taxon>
        <taxon>Pseudomonadales</taxon>
        <taxon>Pseudomonadaceae</taxon>
        <taxon>Pseudomonas</taxon>
    </lineage>
</organism>
<evidence type="ECO:0000313" key="2">
    <source>
        <dbReference type="Proteomes" id="UP001216329"/>
    </source>
</evidence>
<dbReference type="AlphaFoldDB" id="A0AAJ5WGT9"/>
<dbReference type="EMBL" id="CP119325">
    <property type="protein sequence ID" value="WEK31556.1"/>
    <property type="molecule type" value="Genomic_DNA"/>
</dbReference>
<proteinExistence type="predicted"/>
<accession>A0AAJ5WGT9</accession>
<name>A0AAJ5WGT9_9PSED</name>
<evidence type="ECO:0000313" key="1">
    <source>
        <dbReference type="EMBL" id="WEK31556.1"/>
    </source>
</evidence>
<reference evidence="1" key="1">
    <citation type="submission" date="2023-03" db="EMBL/GenBank/DDBJ databases">
        <title>Andean soil-derived lignocellulolytic bacterial consortium as a source of novel taxa and putative plastic-active enzymes.</title>
        <authorList>
            <person name="Diaz-Garcia L."/>
            <person name="Chuvochina M."/>
            <person name="Feuerriegel G."/>
            <person name="Bunk B."/>
            <person name="Sproer C."/>
            <person name="Streit W.R."/>
            <person name="Rodriguez L.M."/>
            <person name="Overmann J."/>
            <person name="Jimenez D.J."/>
        </authorList>
    </citation>
    <scope>NUCLEOTIDE SEQUENCE</scope>
    <source>
        <strain evidence="1">MAG 876</strain>
    </source>
</reference>
<protein>
    <submittedName>
        <fullName evidence="1">Uncharacterized protein</fullName>
    </submittedName>
</protein>